<dbReference type="AlphaFoldDB" id="A0AAD7QDY2"/>
<evidence type="ECO:0000313" key="1">
    <source>
        <dbReference type="EMBL" id="KAJ7979559.1"/>
    </source>
</evidence>
<accession>A0AAD7QDY2</accession>
<dbReference type="KEGG" id="qsa:O6P43_002947"/>
<sequence length="343" mass="39550">MADNEDMQEIDNFWEDAWEEITLDFLDSKIDQDFAVQNCRKSERKKHKNRRMNKATEIPNLILQFQEENCRESALRKLSTFLLEKREEDPDNYYWTAHILYNSCGTMTILLQELLTFSRMMVDGNLTRRASKRLINVLTLFQCIAADKVTRHSFVKSSVPSFLVPLILFKAPMEEFENVRAVALSVIGILCQARESDIIQWAVENNMVEVCRISIEIGNELCKVIGMHIIEAIMQDDSGLSHICNSMCNHLLEELTATWYSLVTFLTVDQDYSPRLLFHIIRCYILLCDNVGGYNVVKGSLPEPIINGSFHDIRERFPLIESLIQQLLLTVGKIDRSIPASPH</sequence>
<reference evidence="1" key="1">
    <citation type="journal article" date="2023" name="Science">
        <title>Elucidation of the pathway for biosynthesis of saponin adjuvants from the soapbark tree.</title>
        <authorList>
            <person name="Reed J."/>
            <person name="Orme A."/>
            <person name="El-Demerdash A."/>
            <person name="Owen C."/>
            <person name="Martin L.B.B."/>
            <person name="Misra R.C."/>
            <person name="Kikuchi S."/>
            <person name="Rejzek M."/>
            <person name="Martin A.C."/>
            <person name="Harkess A."/>
            <person name="Leebens-Mack J."/>
            <person name="Louveau T."/>
            <person name="Stephenson M.J."/>
            <person name="Osbourn A."/>
        </authorList>
    </citation>
    <scope>NUCLEOTIDE SEQUENCE</scope>
    <source>
        <strain evidence="1">S10</strain>
    </source>
</reference>
<dbReference type="InterPro" id="IPR011989">
    <property type="entry name" value="ARM-like"/>
</dbReference>
<dbReference type="Gene3D" id="1.25.10.10">
    <property type="entry name" value="Leucine-rich Repeat Variant"/>
    <property type="match status" value="1"/>
</dbReference>
<dbReference type="Proteomes" id="UP001163823">
    <property type="component" value="Chromosome 2"/>
</dbReference>
<gene>
    <name evidence="1" type="ORF">O6P43_002947</name>
</gene>
<protein>
    <submittedName>
        <fullName evidence="1">Cell differentiation protein RCD1-like</fullName>
    </submittedName>
</protein>
<keyword evidence="2" id="KW-1185">Reference proteome</keyword>
<organism evidence="1 2">
    <name type="scientific">Quillaja saponaria</name>
    <name type="common">Soap bark tree</name>
    <dbReference type="NCBI Taxonomy" id="32244"/>
    <lineage>
        <taxon>Eukaryota</taxon>
        <taxon>Viridiplantae</taxon>
        <taxon>Streptophyta</taxon>
        <taxon>Embryophyta</taxon>
        <taxon>Tracheophyta</taxon>
        <taxon>Spermatophyta</taxon>
        <taxon>Magnoliopsida</taxon>
        <taxon>eudicotyledons</taxon>
        <taxon>Gunneridae</taxon>
        <taxon>Pentapetalae</taxon>
        <taxon>rosids</taxon>
        <taxon>fabids</taxon>
        <taxon>Fabales</taxon>
        <taxon>Quillajaceae</taxon>
        <taxon>Quillaja</taxon>
    </lineage>
</organism>
<dbReference type="Pfam" id="PF04078">
    <property type="entry name" value="Rcd1"/>
    <property type="match status" value="1"/>
</dbReference>
<comment type="caution">
    <text evidence="1">The sequence shown here is derived from an EMBL/GenBank/DDBJ whole genome shotgun (WGS) entry which is preliminary data.</text>
</comment>
<dbReference type="GO" id="GO:0006402">
    <property type="term" value="P:mRNA catabolic process"/>
    <property type="evidence" value="ECO:0007669"/>
    <property type="project" value="InterPro"/>
</dbReference>
<evidence type="ECO:0000313" key="2">
    <source>
        <dbReference type="Proteomes" id="UP001163823"/>
    </source>
</evidence>
<dbReference type="PANTHER" id="PTHR12262">
    <property type="entry name" value="CCR4-NOT TRANSCRIPTION COMPLEX SUBUNIT 9"/>
    <property type="match status" value="1"/>
</dbReference>
<dbReference type="GO" id="GO:0030014">
    <property type="term" value="C:CCR4-NOT complex"/>
    <property type="evidence" value="ECO:0007669"/>
    <property type="project" value="InterPro"/>
</dbReference>
<proteinExistence type="predicted"/>
<dbReference type="InterPro" id="IPR007216">
    <property type="entry name" value="CNOT9"/>
</dbReference>
<dbReference type="EMBL" id="JARAOO010000002">
    <property type="protein sequence ID" value="KAJ7979559.1"/>
    <property type="molecule type" value="Genomic_DNA"/>
</dbReference>
<name>A0AAD7QDY2_QUISA</name>